<name>A0A7J5U1U3_9BACT</name>
<feature type="transmembrane region" description="Helical" evidence="1">
    <location>
        <begin position="14"/>
        <end position="32"/>
    </location>
</feature>
<sequence length="84" mass="9822">MAVQEIWDITKENFVVLLPSIVLGVLGYFYFAKKENVYQRSMRFTVILLVVTVSAITIWFSLDWKRKAIQRQQKFPAPMVQKGP</sequence>
<gene>
    <name evidence="2" type="ORF">F5984_05140</name>
</gene>
<dbReference type="AlphaFoldDB" id="A0A7J5U1U3"/>
<keyword evidence="1" id="KW-0472">Membrane</keyword>
<reference evidence="2 3" key="1">
    <citation type="submission" date="2019-10" db="EMBL/GenBank/DDBJ databases">
        <title>Rudanella paleaurantiibacter sp. nov., isolated from sludge.</title>
        <authorList>
            <person name="Xu S.Q."/>
        </authorList>
    </citation>
    <scope>NUCLEOTIDE SEQUENCE [LARGE SCALE GENOMIC DNA]</scope>
    <source>
        <strain evidence="2 3">HX-22-17</strain>
    </source>
</reference>
<dbReference type="RefSeq" id="WP_152123230.1">
    <property type="nucleotide sequence ID" value="NZ_WELI01000002.1"/>
</dbReference>
<dbReference type="Proteomes" id="UP000488299">
    <property type="component" value="Unassembled WGS sequence"/>
</dbReference>
<protein>
    <submittedName>
        <fullName evidence="2">Uncharacterized protein</fullName>
    </submittedName>
</protein>
<keyword evidence="1" id="KW-1133">Transmembrane helix</keyword>
<evidence type="ECO:0000313" key="3">
    <source>
        <dbReference type="Proteomes" id="UP000488299"/>
    </source>
</evidence>
<evidence type="ECO:0000256" key="1">
    <source>
        <dbReference type="SAM" id="Phobius"/>
    </source>
</evidence>
<feature type="transmembrane region" description="Helical" evidence="1">
    <location>
        <begin position="44"/>
        <end position="62"/>
    </location>
</feature>
<keyword evidence="1" id="KW-0812">Transmembrane</keyword>
<organism evidence="2 3">
    <name type="scientific">Rudanella paleaurantiibacter</name>
    <dbReference type="NCBI Taxonomy" id="2614655"/>
    <lineage>
        <taxon>Bacteria</taxon>
        <taxon>Pseudomonadati</taxon>
        <taxon>Bacteroidota</taxon>
        <taxon>Cytophagia</taxon>
        <taxon>Cytophagales</taxon>
        <taxon>Cytophagaceae</taxon>
        <taxon>Rudanella</taxon>
    </lineage>
</organism>
<evidence type="ECO:0000313" key="2">
    <source>
        <dbReference type="EMBL" id="KAB7731618.1"/>
    </source>
</evidence>
<keyword evidence="3" id="KW-1185">Reference proteome</keyword>
<comment type="caution">
    <text evidence="2">The sequence shown here is derived from an EMBL/GenBank/DDBJ whole genome shotgun (WGS) entry which is preliminary data.</text>
</comment>
<dbReference type="EMBL" id="WELI01000002">
    <property type="protein sequence ID" value="KAB7731618.1"/>
    <property type="molecule type" value="Genomic_DNA"/>
</dbReference>
<proteinExistence type="predicted"/>
<accession>A0A7J5U1U3</accession>